<accession>A0ACB8V4U5</accession>
<evidence type="ECO:0000313" key="1">
    <source>
        <dbReference type="EMBL" id="KAI2392695.1"/>
    </source>
</evidence>
<protein>
    <submittedName>
        <fullName evidence="1">Uncharacterized protein</fullName>
    </submittedName>
</protein>
<reference evidence="1" key="1">
    <citation type="journal article" date="2022" name="bioRxiv">
        <title>Population genetic analysis of Ophidiomyces ophidiicola, the causative agent of snake fungal disease, indicates recent introductions to the USA.</title>
        <authorList>
            <person name="Ladner J.T."/>
            <person name="Palmer J.M."/>
            <person name="Ettinger C.L."/>
            <person name="Stajich J.E."/>
            <person name="Farrell T.M."/>
            <person name="Glorioso B.M."/>
            <person name="Lawson B."/>
            <person name="Price S.J."/>
            <person name="Stengle A.G."/>
            <person name="Grear D.A."/>
            <person name="Lorch J.M."/>
        </authorList>
    </citation>
    <scope>NUCLEOTIDE SEQUENCE</scope>
    <source>
        <strain evidence="1">NWHC 24266-5</strain>
    </source>
</reference>
<sequence length="1856" mass="208600">MELPRLAVPLGEFVPHLGGQNRRNILDGDCLAPYKAYESKLREVFAQDPGNEALLDPHVNVVPIYAGDQEHLKVKARNLEQESTEESEKYLLPLTSTFRREEGSFAVVPSLNEFKDNFRLFSESSLVDLDWSNVVVAGSAVTTCLLPLSEEHKSSRKAQREFYHEKIAPASDVDLFIYGLNEEQAIEKIKRIEKCIRDSILEETTVIRTKNALTIASKYPTRHVQIVLRLYKSVSEILTGFDVDCSCTAFDGSQVWASPRALASFVTQANTIDLTRRSPSYENRLAKYSHRGFEVYWPHLNRSKVDPTIYERAFSHVVGLARILVMEKLPTAGARDSYVEQRRSERDRPPSTKEKFYRNPQGNLKEYQPEDVAEWVEEEDVSNYHTFTIPYGPKYTAKKIEKLLYKKDLLLNAEWNKSKERTVNLHRHPAFFGAVEHVIEDCCGFCPKPVTEEEIEVAEEESKRFISGKVQFMKDDPGRQAIGSFNPITDSDWTEMAYIGDTARLCQAIVDNDVEVVKACCAQEGFNVDQRDHTGRMPLHLAIMCSTPEVVQCLIDNGARLIARVAGGYTSLHLAAARGNGEILKAILRKSEANKAEHAEKNEKKPATPAAGESDKDNEDEDENEDEDDDISVVQSVSDEAYAATQGSMVVIKKSTPEYENPPEEAEGEEDDEPNFYDNVDVLSWDTPISALHLALLNGHSDIVHILATEFGANVAQPIVWRKPAYYSKQHVTLSMALATHHPLDDSKRMLRTLLELGASSTQADMNHITAFHSIVMEGETELIDTLFELDGPAAQLAINHPAVGAGYSANASLPLSSAARSRGSPMIKKLLEHGASLSASSERLRRFWARREKNNSTPLENHLAPPIVVAAQFGSPAVIKILLDAGSDVNALSPDSHALLTSKYSNSNNGQTILDIINSRLEFLRNPERDNNLRGEPITPEPPALEPDEVYLQGLKEGSYEHRFVLTELDMAKHAVEMMKKKRERGLENNAEKYKNDDAKAKWIKAELEALEIIKETLIQKDAKTFQELHPDFKGKSRHRNHSRRGDSEEPDTESDKKFSITCSFRDYELGPVDNPGYMELFEAAWDGDIEKLKRLTLGSGSSDQKEALLRVSVCDKRGVDPFVIALARGHLELAKTVLEIVEAQYVPKTEAPVHKQYEVVIDSELESEYSDSESESETEDNHGVGVRFNVVDEQHTIDDVRELGNIVKSSTPPRQLVVGYCNPSIFVAPSVKDLAPGYGRALSSYTYGKKRITSVVCICERILSFFMKLFCRLMFVQGFLDDVCTEWRKGTMDLISFAVEMNDLAILDFIIDQTLKYRKPEDKEEEPAFLSVGYAPFKLAMERGYTEILGHLIAKTGVQFPFKSLMKKAGIKSDSKPDYYQGLTVYGRKREDWAAENGHGTYSSSEVEESLLLHAAFSANVESIKWALTDAPDQMYKQFASTYADDKRLMSFSNVPGGFEGVLSSWLNTRRELALHCAVLSNAKKEQSSAHVELLIDKIPDFLNAKNKDGYTPLHVAIIKRKIIAAKAIVKAGADQMARDIAGRNLLHFILCPSGKNTILKSTSLFGVLSAILDKEVLQLLAAQRSHVNKQKDQRDSWGMQTPLAEWLTGADNSQAEMLQVMLQATGGKELYILDGEGNYPIHQAVRRRCTRLVRVMLDMDPSLALLENATGATPLELSENKYFSAVLASLKQGSSKICEVERSELWDGTPCVYSSIYRNWYYHTTEPKFSEPFKGEDEDRPRFLSNNRQDGRMYRMLQDIIVNNPLKRKLVSLQDANQLVKRLAGRKWRRVGEERGENKVEQDEVSKHLLGSSSEENWEVEEIIKQDNKKAMTPDESDTEGSDGSEAEYDSDY</sequence>
<proteinExistence type="predicted"/>
<comment type="caution">
    <text evidence="1">The sequence shown here is derived from an EMBL/GenBank/DDBJ whole genome shotgun (WGS) entry which is preliminary data.</text>
</comment>
<name>A0ACB8V4U5_9EURO</name>
<gene>
    <name evidence="1" type="ORF">LOY88_000491</name>
</gene>
<organism evidence="1">
    <name type="scientific">Ophidiomyces ophidiicola</name>
    <dbReference type="NCBI Taxonomy" id="1387563"/>
    <lineage>
        <taxon>Eukaryota</taxon>
        <taxon>Fungi</taxon>
        <taxon>Dikarya</taxon>
        <taxon>Ascomycota</taxon>
        <taxon>Pezizomycotina</taxon>
        <taxon>Eurotiomycetes</taxon>
        <taxon>Eurotiomycetidae</taxon>
        <taxon>Onygenales</taxon>
        <taxon>Onygenaceae</taxon>
        <taxon>Ophidiomyces</taxon>
    </lineage>
</organism>
<dbReference type="EMBL" id="JALBCA010000005">
    <property type="protein sequence ID" value="KAI2392695.1"/>
    <property type="molecule type" value="Genomic_DNA"/>
</dbReference>